<name>A0ABN3Y3F3_9ACTN</name>
<protein>
    <recommendedName>
        <fullName evidence="4">IopB</fullName>
    </recommendedName>
</protein>
<comment type="caution">
    <text evidence="2">The sequence shown here is derived from an EMBL/GenBank/DDBJ whole genome shotgun (WGS) entry which is preliminary data.</text>
</comment>
<dbReference type="Pfam" id="PF14518">
    <property type="entry name" value="Haem_oxygenas_2"/>
    <property type="match status" value="1"/>
</dbReference>
<sequence length="737" mass="80635">MRRRTSHTSPPDAQPRGGTESTSRTLYARAGDPEGSFPAGGFVQEIRAELRRLAGPHDGTPRLDDLVEQAATWAGQDRERYRSLMERASSGPPGAGDVLVRRAALGCAPLGLASGAWLQWLSSPGNADDAVVLDILTLYASDVGVGHPRASRGSAYLVLLRHLLLSENAVPRARLALERRIADGAFYLPALLLGMSRRPDDFRPEILGADLCLRSAGLPPALSLVRQAHPAATDWTAIDPGTVRQAGWRSGAEQSRVAVEALLDAAPGGRGDVSRPAGGDAERVALGFGWALAALRRWSDDLHAELDASLDPAYEMAELLRIRSREGSVYHHDFTLQDRSLSEWLKQSRTDPGPLLEALAGSRLVKPGRSSASSLVNGLVGERGPMFRVFGPEDLSVIRRWIDALPAGGDGPAAVPLPAVPGRDPLVLPSLHAAPPEQGRTPSGLREAYHLLQRRTDTPALRRFALTYVHRWLARSRHGIDNGELQLPERWSPEGLRPWLAEQHDRHGREFEENADVPVPSREELIDSTLQLAPLTLIDGSWLQGFTDYEHASSEIGHSLFETYWDELGNGEVKLNHPLIYRQVLAEMGIELPPTGTPEFARWPGLREGSFELPVYWLSIGRFPQTFMPEVLGLNLAMELSGVGGTYRRARIALRKHGFSTRFVDIHNTIDNVASGHSAWAADAVDTYMAALPSSRGTGAQARAWGRVRAGYRSLNPPRGFWARQAARRARAPRDPR</sequence>
<dbReference type="Gene3D" id="1.20.910.10">
    <property type="entry name" value="Heme oxygenase-like"/>
    <property type="match status" value="1"/>
</dbReference>
<gene>
    <name evidence="2" type="ORF">GCM10017559_44400</name>
</gene>
<dbReference type="Proteomes" id="UP001499930">
    <property type="component" value="Unassembled WGS sequence"/>
</dbReference>
<dbReference type="EMBL" id="BAAAWD010000012">
    <property type="protein sequence ID" value="GAA3015922.1"/>
    <property type="molecule type" value="Genomic_DNA"/>
</dbReference>
<proteinExistence type="predicted"/>
<evidence type="ECO:0000313" key="3">
    <source>
        <dbReference type="Proteomes" id="UP001499930"/>
    </source>
</evidence>
<evidence type="ECO:0008006" key="4">
    <source>
        <dbReference type="Google" id="ProtNLM"/>
    </source>
</evidence>
<accession>A0ABN3Y3F3</accession>
<dbReference type="SMART" id="SM01236">
    <property type="entry name" value="Haem_oxygenase_2"/>
    <property type="match status" value="1"/>
</dbReference>
<dbReference type="RefSeq" id="WP_344898385.1">
    <property type="nucleotide sequence ID" value="NZ_BAAAWD010000012.1"/>
</dbReference>
<keyword evidence="3" id="KW-1185">Reference proteome</keyword>
<evidence type="ECO:0000313" key="2">
    <source>
        <dbReference type="EMBL" id="GAA3015922.1"/>
    </source>
</evidence>
<feature type="region of interest" description="Disordered" evidence="1">
    <location>
        <begin position="1"/>
        <end position="23"/>
    </location>
</feature>
<evidence type="ECO:0000256" key="1">
    <source>
        <dbReference type="SAM" id="MobiDB-lite"/>
    </source>
</evidence>
<dbReference type="InterPro" id="IPR016084">
    <property type="entry name" value="Haem_Oase-like_multi-hlx"/>
</dbReference>
<reference evidence="2 3" key="1">
    <citation type="journal article" date="2019" name="Int. J. Syst. Evol. Microbiol.">
        <title>The Global Catalogue of Microorganisms (GCM) 10K type strain sequencing project: providing services to taxonomists for standard genome sequencing and annotation.</title>
        <authorList>
            <consortium name="The Broad Institute Genomics Platform"/>
            <consortium name="The Broad Institute Genome Sequencing Center for Infectious Disease"/>
            <person name="Wu L."/>
            <person name="Ma J."/>
        </authorList>
    </citation>
    <scope>NUCLEOTIDE SEQUENCE [LARGE SCALE GENOMIC DNA]</scope>
    <source>
        <strain evidence="2 3">JCM 3106</strain>
    </source>
</reference>
<organism evidence="2 3">
    <name type="scientific">Streptosporangium longisporum</name>
    <dbReference type="NCBI Taxonomy" id="46187"/>
    <lineage>
        <taxon>Bacteria</taxon>
        <taxon>Bacillati</taxon>
        <taxon>Actinomycetota</taxon>
        <taxon>Actinomycetes</taxon>
        <taxon>Streptosporangiales</taxon>
        <taxon>Streptosporangiaceae</taxon>
        <taxon>Streptosporangium</taxon>
    </lineage>
</organism>